<dbReference type="PROSITE" id="PS00421">
    <property type="entry name" value="TM4_1"/>
    <property type="match status" value="1"/>
</dbReference>
<evidence type="ECO:0000256" key="4">
    <source>
        <dbReference type="ARBA" id="ARBA00022989"/>
    </source>
</evidence>
<dbReference type="InterPro" id="IPR008952">
    <property type="entry name" value="Tetraspanin_EC2_sf"/>
</dbReference>
<feature type="transmembrane region" description="Helical" evidence="6">
    <location>
        <begin position="56"/>
        <end position="78"/>
    </location>
</feature>
<organism evidence="7 8">
    <name type="scientific">Cloeon dipterum</name>
    <dbReference type="NCBI Taxonomy" id="197152"/>
    <lineage>
        <taxon>Eukaryota</taxon>
        <taxon>Metazoa</taxon>
        <taxon>Ecdysozoa</taxon>
        <taxon>Arthropoda</taxon>
        <taxon>Hexapoda</taxon>
        <taxon>Insecta</taxon>
        <taxon>Pterygota</taxon>
        <taxon>Palaeoptera</taxon>
        <taxon>Ephemeroptera</taxon>
        <taxon>Pisciforma</taxon>
        <taxon>Baetidae</taxon>
        <taxon>Cloeon</taxon>
    </lineage>
</organism>
<comment type="subcellular location">
    <subcellularLocation>
        <location evidence="1 6">Membrane</location>
        <topology evidence="1 6">Multi-pass membrane protein</topology>
    </subcellularLocation>
</comment>
<dbReference type="EMBL" id="CADEPI010000003">
    <property type="protein sequence ID" value="CAB3360651.1"/>
    <property type="molecule type" value="Genomic_DNA"/>
</dbReference>
<accession>A0A8S1BYD2</accession>
<dbReference type="InterPro" id="IPR018499">
    <property type="entry name" value="Tetraspanin/Peripherin"/>
</dbReference>
<keyword evidence="3 6" id="KW-0812">Transmembrane</keyword>
<dbReference type="SUPFAM" id="SSF48652">
    <property type="entry name" value="Tetraspanin"/>
    <property type="match status" value="1"/>
</dbReference>
<evidence type="ECO:0000256" key="2">
    <source>
        <dbReference type="ARBA" id="ARBA00006840"/>
    </source>
</evidence>
<keyword evidence="5 6" id="KW-0472">Membrane</keyword>
<evidence type="ECO:0000256" key="1">
    <source>
        <dbReference type="ARBA" id="ARBA00004141"/>
    </source>
</evidence>
<dbReference type="PANTHER" id="PTHR19282">
    <property type="entry name" value="TETRASPANIN"/>
    <property type="match status" value="1"/>
</dbReference>
<evidence type="ECO:0000256" key="3">
    <source>
        <dbReference type="ARBA" id="ARBA00022692"/>
    </source>
</evidence>
<reference evidence="7 8" key="1">
    <citation type="submission" date="2020-04" db="EMBL/GenBank/DDBJ databases">
        <authorList>
            <person name="Alioto T."/>
            <person name="Alioto T."/>
            <person name="Gomez Garrido J."/>
        </authorList>
    </citation>
    <scope>NUCLEOTIDE SEQUENCE [LARGE SCALE GENOMIC DNA]</scope>
</reference>
<dbReference type="InterPro" id="IPR000301">
    <property type="entry name" value="Tetraspanin_animals"/>
</dbReference>
<evidence type="ECO:0000256" key="5">
    <source>
        <dbReference type="ARBA" id="ARBA00023136"/>
    </source>
</evidence>
<comment type="caution">
    <text evidence="7">The sequence shown here is derived from an EMBL/GenBank/DDBJ whole genome shotgun (WGS) entry which is preliminary data.</text>
</comment>
<name>A0A8S1BYD2_9INSE</name>
<proteinExistence type="inferred from homology"/>
<dbReference type="PIRSF" id="PIRSF002419">
    <property type="entry name" value="Tetraspanin"/>
    <property type="match status" value="1"/>
</dbReference>
<dbReference type="PANTHER" id="PTHR19282:SF551">
    <property type="entry name" value="RE08073P-RELATED"/>
    <property type="match status" value="1"/>
</dbReference>
<dbReference type="InterPro" id="IPR018503">
    <property type="entry name" value="Tetraspanin_CS"/>
</dbReference>
<comment type="similarity">
    <text evidence="2 6">Belongs to the tetraspanin (TM4SF) family.</text>
</comment>
<dbReference type="Pfam" id="PF00335">
    <property type="entry name" value="Tetraspanin"/>
    <property type="match status" value="1"/>
</dbReference>
<feature type="transmembrane region" description="Helical" evidence="6">
    <location>
        <begin position="207"/>
        <end position="232"/>
    </location>
</feature>
<dbReference type="PRINTS" id="PR00259">
    <property type="entry name" value="TMFOUR"/>
</dbReference>
<protein>
    <recommendedName>
        <fullName evidence="6">Tetraspanin</fullName>
    </recommendedName>
</protein>
<dbReference type="OrthoDB" id="10016273at2759"/>
<evidence type="ECO:0000256" key="6">
    <source>
        <dbReference type="RuleBase" id="RU361218"/>
    </source>
</evidence>
<feature type="transmembrane region" description="Helical" evidence="6">
    <location>
        <begin position="27"/>
        <end position="49"/>
    </location>
</feature>
<keyword evidence="4 6" id="KW-1133">Transmembrane helix</keyword>
<dbReference type="GO" id="GO:0005886">
    <property type="term" value="C:plasma membrane"/>
    <property type="evidence" value="ECO:0007669"/>
    <property type="project" value="TreeGrafter"/>
</dbReference>
<dbReference type="Gene3D" id="1.10.1450.10">
    <property type="entry name" value="Tetraspanin"/>
    <property type="match status" value="1"/>
</dbReference>
<evidence type="ECO:0000313" key="8">
    <source>
        <dbReference type="Proteomes" id="UP000494165"/>
    </source>
</evidence>
<keyword evidence="8" id="KW-1185">Reference proteome</keyword>
<dbReference type="Proteomes" id="UP000494165">
    <property type="component" value="Unassembled WGS sequence"/>
</dbReference>
<comment type="caution">
    <text evidence="6">Lacks conserved residue(s) required for the propagation of feature annotation.</text>
</comment>
<dbReference type="AlphaFoldDB" id="A0A8S1BYD2"/>
<sequence length="240" mass="26753">MLVLATWLIVNPQLLFRQQDSQFYLLLYTLLAVGSIMFIVGFLGCTGACRESQCMLVLFFCFLLLLLVAQIAAGAWAYTHEDRLDALIEDKVMNTVKKEYTADEAQAVTFDNVQKMLECCGAKNAADWALSSYNQKNPDGGYEIMISSSIESYRVPPSCCLPELSPDECDRATQLKGPIFSQLKTSIYTEGCAMKIVQWKEENKSTLALICVAIVSLELMGLLFSIVLCCAIRSVDRYKA</sequence>
<evidence type="ECO:0000313" key="7">
    <source>
        <dbReference type="EMBL" id="CAB3360651.1"/>
    </source>
</evidence>
<gene>
    <name evidence="7" type="ORF">CLODIP_2_CD08948</name>
</gene>